<evidence type="ECO:0000256" key="6">
    <source>
        <dbReference type="ARBA" id="ARBA00022847"/>
    </source>
</evidence>
<keyword evidence="7 9" id="KW-1133">Transmembrane helix</keyword>
<comment type="caution">
    <text evidence="11">The sequence shown here is derived from an EMBL/GenBank/DDBJ whole genome shotgun (WGS) entry which is preliminary data.</text>
</comment>
<feature type="transmembrane region" description="Helical" evidence="9">
    <location>
        <begin position="86"/>
        <end position="104"/>
    </location>
</feature>
<dbReference type="AlphaFoldDB" id="A0A426Y7Z1"/>
<dbReference type="PANTHER" id="PTHR23500:SF10">
    <property type="entry name" value="SUGAR TRANSPORT PROTEIN MST8"/>
    <property type="match status" value="1"/>
</dbReference>
<evidence type="ECO:0000256" key="9">
    <source>
        <dbReference type="SAM" id="Phobius"/>
    </source>
</evidence>
<dbReference type="InterPro" id="IPR045262">
    <property type="entry name" value="STP/PLT_plant"/>
</dbReference>
<dbReference type="GO" id="GO:0015293">
    <property type="term" value="F:symporter activity"/>
    <property type="evidence" value="ECO:0007669"/>
    <property type="project" value="UniProtKB-KW"/>
</dbReference>
<comment type="similarity">
    <text evidence="2">Belongs to the major facilitator superfamily. Sugar transporter (TC 2.A.1.1) family.</text>
</comment>
<keyword evidence="4" id="KW-0762">Sugar transport</keyword>
<name>A0A426Y7Z1_ENSVE</name>
<dbReference type="InterPro" id="IPR003663">
    <property type="entry name" value="Sugar/inositol_transpt"/>
</dbReference>
<gene>
    <name evidence="11" type="ORF">B296_00010492</name>
</gene>
<protein>
    <recommendedName>
        <fullName evidence="10">Major facilitator superfamily (MFS) profile domain-containing protein</fullName>
    </recommendedName>
</protein>
<dbReference type="InterPro" id="IPR036259">
    <property type="entry name" value="MFS_trans_sf"/>
</dbReference>
<evidence type="ECO:0000256" key="4">
    <source>
        <dbReference type="ARBA" id="ARBA00022597"/>
    </source>
</evidence>
<dbReference type="GO" id="GO:0016020">
    <property type="term" value="C:membrane"/>
    <property type="evidence" value="ECO:0007669"/>
    <property type="project" value="UniProtKB-SubCell"/>
</dbReference>
<evidence type="ECO:0000256" key="1">
    <source>
        <dbReference type="ARBA" id="ARBA00004141"/>
    </source>
</evidence>
<feature type="non-terminal residue" evidence="11">
    <location>
        <position position="1"/>
    </location>
</feature>
<dbReference type="GO" id="GO:0015144">
    <property type="term" value="F:carbohydrate transmembrane transporter activity"/>
    <property type="evidence" value="ECO:0007669"/>
    <property type="project" value="InterPro"/>
</dbReference>
<dbReference type="PANTHER" id="PTHR23500">
    <property type="entry name" value="SOLUTE CARRIER FAMILY 2, FACILITATED GLUCOSE TRANSPORTER"/>
    <property type="match status" value="1"/>
</dbReference>
<evidence type="ECO:0000256" key="8">
    <source>
        <dbReference type="ARBA" id="ARBA00023136"/>
    </source>
</evidence>
<comment type="subcellular location">
    <subcellularLocation>
        <location evidence="1">Membrane</location>
        <topology evidence="1">Multi-pass membrane protein</topology>
    </subcellularLocation>
</comment>
<dbReference type="SUPFAM" id="SSF103473">
    <property type="entry name" value="MFS general substrate transporter"/>
    <property type="match status" value="1"/>
</dbReference>
<feature type="domain" description="Major facilitator superfamily (MFS) profile" evidence="10">
    <location>
        <begin position="30"/>
        <end position="181"/>
    </location>
</feature>
<evidence type="ECO:0000256" key="5">
    <source>
        <dbReference type="ARBA" id="ARBA00022692"/>
    </source>
</evidence>
<evidence type="ECO:0000256" key="2">
    <source>
        <dbReference type="ARBA" id="ARBA00010992"/>
    </source>
</evidence>
<dbReference type="InterPro" id="IPR020846">
    <property type="entry name" value="MFS_dom"/>
</dbReference>
<dbReference type="Pfam" id="PF00083">
    <property type="entry name" value="Sugar_tr"/>
    <property type="match status" value="1"/>
</dbReference>
<evidence type="ECO:0000313" key="12">
    <source>
        <dbReference type="Proteomes" id="UP000287651"/>
    </source>
</evidence>
<dbReference type="InterPro" id="IPR005828">
    <property type="entry name" value="MFS_sugar_transport-like"/>
</dbReference>
<keyword evidence="5 9" id="KW-0812">Transmembrane</keyword>
<dbReference type="Gene3D" id="1.20.1250.20">
    <property type="entry name" value="MFS general substrate transporter like domains"/>
    <property type="match status" value="1"/>
</dbReference>
<feature type="transmembrane region" description="Helical" evidence="9">
    <location>
        <begin position="116"/>
        <end position="134"/>
    </location>
</feature>
<keyword evidence="8 9" id="KW-0472">Membrane</keyword>
<evidence type="ECO:0000259" key="10">
    <source>
        <dbReference type="PROSITE" id="PS50850"/>
    </source>
</evidence>
<evidence type="ECO:0000256" key="7">
    <source>
        <dbReference type="ARBA" id="ARBA00022989"/>
    </source>
</evidence>
<dbReference type="Proteomes" id="UP000287651">
    <property type="component" value="Unassembled WGS sequence"/>
</dbReference>
<keyword evidence="6" id="KW-0769">Symport</keyword>
<dbReference type="PROSITE" id="PS50850">
    <property type="entry name" value="MFS"/>
    <property type="match status" value="1"/>
</dbReference>
<evidence type="ECO:0000313" key="11">
    <source>
        <dbReference type="EMBL" id="RRT47837.1"/>
    </source>
</evidence>
<sequence>RFRSMAGGAVAVAGVVKDYPGKMTLFVFFTCLVASSGGLIFGYDIGISGGVTAMDSFLEKFFPAVYRKQNQETVTNQYCKFESQTLTLFTSSLYLAALIASFFASSATRAFGRRNSMLGGGATFLAGAVINGFAKNIAMLIVGRILLGIGVGFANQVMDSSNVYPMFLRCTHESIIERKSV</sequence>
<proteinExistence type="inferred from homology"/>
<reference evidence="11 12" key="1">
    <citation type="journal article" date="2014" name="Agronomy (Basel)">
        <title>A Draft Genome Sequence for Ensete ventricosum, the Drought-Tolerant Tree Against Hunger.</title>
        <authorList>
            <person name="Harrison J."/>
            <person name="Moore K.A."/>
            <person name="Paszkiewicz K."/>
            <person name="Jones T."/>
            <person name="Grant M."/>
            <person name="Ambacheew D."/>
            <person name="Muzemil S."/>
            <person name="Studholme D.J."/>
        </authorList>
    </citation>
    <scope>NUCLEOTIDE SEQUENCE [LARGE SCALE GENOMIC DNA]</scope>
</reference>
<dbReference type="PRINTS" id="PR00171">
    <property type="entry name" value="SUGRTRNSPORT"/>
</dbReference>
<accession>A0A426Y7Z1</accession>
<dbReference type="EMBL" id="AMZH03014323">
    <property type="protein sequence ID" value="RRT47837.1"/>
    <property type="molecule type" value="Genomic_DNA"/>
</dbReference>
<feature type="transmembrane region" description="Helical" evidence="9">
    <location>
        <begin position="25"/>
        <end position="45"/>
    </location>
</feature>
<keyword evidence="3" id="KW-0813">Transport</keyword>
<evidence type="ECO:0000256" key="3">
    <source>
        <dbReference type="ARBA" id="ARBA00022448"/>
    </source>
</evidence>
<organism evidence="11 12">
    <name type="scientific">Ensete ventricosum</name>
    <name type="common">Abyssinian banana</name>
    <name type="synonym">Musa ensete</name>
    <dbReference type="NCBI Taxonomy" id="4639"/>
    <lineage>
        <taxon>Eukaryota</taxon>
        <taxon>Viridiplantae</taxon>
        <taxon>Streptophyta</taxon>
        <taxon>Embryophyta</taxon>
        <taxon>Tracheophyta</taxon>
        <taxon>Spermatophyta</taxon>
        <taxon>Magnoliopsida</taxon>
        <taxon>Liliopsida</taxon>
        <taxon>Zingiberales</taxon>
        <taxon>Musaceae</taxon>
        <taxon>Ensete</taxon>
    </lineage>
</organism>